<feature type="transmembrane region" description="Helical" evidence="7">
    <location>
        <begin position="213"/>
        <end position="230"/>
    </location>
</feature>
<dbReference type="SUPFAM" id="SSF103473">
    <property type="entry name" value="MFS general substrate transporter"/>
    <property type="match status" value="1"/>
</dbReference>
<proteinExistence type="predicted"/>
<feature type="domain" description="Major facilitator superfamily (MFS) profile" evidence="8">
    <location>
        <begin position="27"/>
        <end position="470"/>
    </location>
</feature>
<protein>
    <submittedName>
        <fullName evidence="9">DHA2 family multidrug resistance protein-like MFS transporter</fullName>
    </submittedName>
</protein>
<comment type="subcellular location">
    <subcellularLocation>
        <location evidence="1">Cell membrane</location>
        <topology evidence="1">Multi-pass membrane protein</topology>
    </subcellularLocation>
</comment>
<dbReference type="Gene3D" id="1.20.1250.20">
    <property type="entry name" value="MFS general substrate transporter like domains"/>
    <property type="match status" value="1"/>
</dbReference>
<keyword evidence="2" id="KW-0813">Transport</keyword>
<evidence type="ECO:0000259" key="8">
    <source>
        <dbReference type="PROSITE" id="PS50850"/>
    </source>
</evidence>
<evidence type="ECO:0000256" key="2">
    <source>
        <dbReference type="ARBA" id="ARBA00022448"/>
    </source>
</evidence>
<feature type="transmembrane region" description="Helical" evidence="7">
    <location>
        <begin position="25"/>
        <end position="49"/>
    </location>
</feature>
<feature type="transmembrane region" description="Helical" evidence="7">
    <location>
        <begin position="280"/>
        <end position="305"/>
    </location>
</feature>
<dbReference type="Gene3D" id="1.20.1720.10">
    <property type="entry name" value="Multidrug resistance protein D"/>
    <property type="match status" value="1"/>
</dbReference>
<dbReference type="Proteomes" id="UP000562352">
    <property type="component" value="Unassembled WGS sequence"/>
</dbReference>
<evidence type="ECO:0000256" key="7">
    <source>
        <dbReference type="SAM" id="Phobius"/>
    </source>
</evidence>
<dbReference type="InterPro" id="IPR036259">
    <property type="entry name" value="MFS_trans_sf"/>
</dbReference>
<dbReference type="RefSeq" id="WP_338048091.1">
    <property type="nucleotide sequence ID" value="NZ_BAAAWZ010000001.1"/>
</dbReference>
<organism evidence="9 10">
    <name type="scientific">Planomonospora venezuelensis</name>
    <dbReference type="NCBI Taxonomy" id="1999"/>
    <lineage>
        <taxon>Bacteria</taxon>
        <taxon>Bacillati</taxon>
        <taxon>Actinomycetota</taxon>
        <taxon>Actinomycetes</taxon>
        <taxon>Streptosporangiales</taxon>
        <taxon>Streptosporangiaceae</taxon>
        <taxon>Planomonospora</taxon>
    </lineage>
</organism>
<dbReference type="GO" id="GO:0005886">
    <property type="term" value="C:plasma membrane"/>
    <property type="evidence" value="ECO:0007669"/>
    <property type="project" value="UniProtKB-SubCell"/>
</dbReference>
<keyword evidence="3" id="KW-1003">Cell membrane</keyword>
<gene>
    <name evidence="9" type="ORF">FHS22_007026</name>
</gene>
<keyword evidence="4 7" id="KW-0812">Transmembrane</keyword>
<feature type="transmembrane region" description="Helical" evidence="7">
    <location>
        <begin position="485"/>
        <end position="508"/>
    </location>
</feature>
<name>A0A841DG65_PLAVE</name>
<keyword evidence="10" id="KW-1185">Reference proteome</keyword>
<feature type="transmembrane region" description="Helical" evidence="7">
    <location>
        <begin position="177"/>
        <end position="201"/>
    </location>
</feature>
<evidence type="ECO:0000256" key="3">
    <source>
        <dbReference type="ARBA" id="ARBA00022475"/>
    </source>
</evidence>
<evidence type="ECO:0000313" key="9">
    <source>
        <dbReference type="EMBL" id="MBB5967713.1"/>
    </source>
</evidence>
<sequence>MTAFDAPAAAPAVPDRPHRATVREWLGLAVLCLPTMFAAVDVNITFLALPHLSADLGANGTEQLWISDIYGFLIAGLLITAGNLGDRIGRRTVLLGGAALFLVASIMAAYAVSPGMLVGARAVLGIAGATLIPSVLALLREMFKDPKQMGAAMGAWGTSLMAGMVLGPVLGGLLLRSFWWGSIFLMAVPVMALLLLAAPFLVPDSRDPDARRLDLVSVVLSVAAVLPFIYGLKTLARGGWEAAPVAALAAGLLFGVVFVLRQRRVTNPLLDLGLFGDRALSATLVLALLIAFVMGGVGLMGTLYLQLVAGLSPFETGLWLLLPSAVMIIVGNAAPALARKVRPAYILMAGSITAAAGMVVLTRVPDASGLAVLLSGITVVYVGGASVGPMAPFLVMSSAPPQKAGAAGSLASTAGELGVALGVAILGIIGTATYRTRIDVPDGVPRDVAAAAQDSIAGAVAAVPALPADAGTALLTSARAAFTDGLHIIAIVSVVIFLALAAVARIGLGHLPSLGDMPMPGTPAESGQTAEDRR</sequence>
<dbReference type="PROSITE" id="PS50850">
    <property type="entry name" value="MFS"/>
    <property type="match status" value="1"/>
</dbReference>
<dbReference type="AlphaFoldDB" id="A0A841DG65"/>
<comment type="caution">
    <text evidence="9">The sequence shown here is derived from an EMBL/GenBank/DDBJ whole genome shotgun (WGS) entry which is preliminary data.</text>
</comment>
<keyword evidence="6 7" id="KW-0472">Membrane</keyword>
<feature type="transmembrane region" description="Helical" evidence="7">
    <location>
        <begin position="242"/>
        <end position="260"/>
    </location>
</feature>
<dbReference type="InterPro" id="IPR020846">
    <property type="entry name" value="MFS_dom"/>
</dbReference>
<dbReference type="Pfam" id="PF07690">
    <property type="entry name" value="MFS_1"/>
    <property type="match status" value="1"/>
</dbReference>
<evidence type="ECO:0000256" key="6">
    <source>
        <dbReference type="ARBA" id="ARBA00023136"/>
    </source>
</evidence>
<feature type="transmembrane region" description="Helical" evidence="7">
    <location>
        <begin position="92"/>
        <end position="112"/>
    </location>
</feature>
<dbReference type="PANTHER" id="PTHR42718">
    <property type="entry name" value="MAJOR FACILITATOR SUPERFAMILY MULTIDRUG TRANSPORTER MFSC"/>
    <property type="match status" value="1"/>
</dbReference>
<reference evidence="9 10" key="1">
    <citation type="submission" date="2020-08" db="EMBL/GenBank/DDBJ databases">
        <title>Genomic Encyclopedia of Type Strains, Phase III (KMG-III): the genomes of soil and plant-associated and newly described type strains.</title>
        <authorList>
            <person name="Whitman W."/>
        </authorList>
    </citation>
    <scope>NUCLEOTIDE SEQUENCE [LARGE SCALE GENOMIC DNA]</scope>
    <source>
        <strain evidence="9 10">CECT 3303</strain>
    </source>
</reference>
<evidence type="ECO:0000256" key="5">
    <source>
        <dbReference type="ARBA" id="ARBA00022989"/>
    </source>
</evidence>
<dbReference type="PANTHER" id="PTHR42718:SF47">
    <property type="entry name" value="METHYL VIOLOGEN RESISTANCE PROTEIN SMVA"/>
    <property type="match status" value="1"/>
</dbReference>
<evidence type="ECO:0000256" key="1">
    <source>
        <dbReference type="ARBA" id="ARBA00004651"/>
    </source>
</evidence>
<evidence type="ECO:0000313" key="10">
    <source>
        <dbReference type="Proteomes" id="UP000562352"/>
    </source>
</evidence>
<dbReference type="InterPro" id="IPR011701">
    <property type="entry name" value="MFS"/>
</dbReference>
<dbReference type="CDD" id="cd17321">
    <property type="entry name" value="MFS_MMR_MDR_like"/>
    <property type="match status" value="1"/>
</dbReference>
<dbReference type="EMBL" id="JACHJJ010000037">
    <property type="protein sequence ID" value="MBB5967713.1"/>
    <property type="molecule type" value="Genomic_DNA"/>
</dbReference>
<evidence type="ECO:0000256" key="4">
    <source>
        <dbReference type="ARBA" id="ARBA00022692"/>
    </source>
</evidence>
<feature type="transmembrane region" description="Helical" evidence="7">
    <location>
        <begin position="317"/>
        <end position="338"/>
    </location>
</feature>
<dbReference type="GO" id="GO:0022857">
    <property type="term" value="F:transmembrane transporter activity"/>
    <property type="evidence" value="ECO:0007669"/>
    <property type="project" value="InterPro"/>
</dbReference>
<feature type="transmembrane region" description="Helical" evidence="7">
    <location>
        <begin position="151"/>
        <end position="171"/>
    </location>
</feature>
<feature type="transmembrane region" description="Helical" evidence="7">
    <location>
        <begin position="69"/>
        <end position="85"/>
    </location>
</feature>
<feature type="transmembrane region" description="Helical" evidence="7">
    <location>
        <begin position="370"/>
        <end position="395"/>
    </location>
</feature>
<feature type="transmembrane region" description="Helical" evidence="7">
    <location>
        <begin position="118"/>
        <end position="139"/>
    </location>
</feature>
<keyword evidence="5 7" id="KW-1133">Transmembrane helix</keyword>
<feature type="transmembrane region" description="Helical" evidence="7">
    <location>
        <begin position="407"/>
        <end position="429"/>
    </location>
</feature>
<accession>A0A841DG65</accession>